<reference evidence="5" key="1">
    <citation type="submission" date="2017-09" db="EMBL/GenBank/DDBJ databases">
        <authorList>
            <person name="Varghese N."/>
            <person name="Submissions S."/>
        </authorList>
    </citation>
    <scope>NUCLEOTIDE SEQUENCE [LARGE SCALE GENOMIC DNA]</scope>
    <source>
        <strain evidence="5">DSM 29961</strain>
    </source>
</reference>
<organism evidence="4 5">
    <name type="scientific">Spirosoma fluviale</name>
    <dbReference type="NCBI Taxonomy" id="1597977"/>
    <lineage>
        <taxon>Bacteria</taxon>
        <taxon>Pseudomonadati</taxon>
        <taxon>Bacteroidota</taxon>
        <taxon>Cytophagia</taxon>
        <taxon>Cytophagales</taxon>
        <taxon>Cytophagaceae</taxon>
        <taxon>Spirosoma</taxon>
    </lineage>
</organism>
<name>A0A286F4V3_9BACT</name>
<dbReference type="EMBL" id="OCNH01000001">
    <property type="protein sequence ID" value="SOD78260.1"/>
    <property type="molecule type" value="Genomic_DNA"/>
</dbReference>
<dbReference type="Proteomes" id="UP000219452">
    <property type="component" value="Unassembled WGS sequence"/>
</dbReference>
<evidence type="ECO:0000259" key="3">
    <source>
        <dbReference type="PROSITE" id="PS50930"/>
    </source>
</evidence>
<feature type="domain" description="HTH LytTR-type" evidence="3">
    <location>
        <begin position="155"/>
        <end position="255"/>
    </location>
</feature>
<evidence type="ECO:0000256" key="1">
    <source>
        <dbReference type="PROSITE-ProRule" id="PRU00169"/>
    </source>
</evidence>
<dbReference type="InterPro" id="IPR007492">
    <property type="entry name" value="LytTR_DNA-bd_dom"/>
</dbReference>
<dbReference type="Gene3D" id="3.40.50.2300">
    <property type="match status" value="1"/>
</dbReference>
<sequence>MSEKLTCYLIDDEGAAHHIMTKYIERVPYLCLLGKSTDPFDGLDKVQELRPDILFLDVEMPYMTGVEFLRSLPQPHPTVIMVTASPQFAADTYSFESVAHYLLKPAGFDKFMEAINRVTKRLEFAVDPTAPIPTRPPAKRQLQENVDPRENVPYFLIKTDKKLVRVAPADIVFAEGMKDYIRLQLTDQLLITHMTMTRLEEMLPPSQFLRVHRSFIVRMQAIKEIDGNVITTIDGQKRVQIGVTYRDAVLEKLKINML</sequence>
<dbReference type="AlphaFoldDB" id="A0A286F4V3"/>
<evidence type="ECO:0000313" key="4">
    <source>
        <dbReference type="EMBL" id="SOD78260.1"/>
    </source>
</evidence>
<dbReference type="InterPro" id="IPR011006">
    <property type="entry name" value="CheY-like_superfamily"/>
</dbReference>
<feature type="modified residue" description="4-aspartylphosphate" evidence="1">
    <location>
        <position position="57"/>
    </location>
</feature>
<dbReference type="SUPFAM" id="SSF52172">
    <property type="entry name" value="CheY-like"/>
    <property type="match status" value="1"/>
</dbReference>
<protein>
    <submittedName>
        <fullName evidence="4">Two component transcriptional regulator, LytTR family</fullName>
    </submittedName>
</protein>
<dbReference type="PANTHER" id="PTHR37299">
    <property type="entry name" value="TRANSCRIPTIONAL REGULATOR-RELATED"/>
    <property type="match status" value="1"/>
</dbReference>
<keyword evidence="5" id="KW-1185">Reference proteome</keyword>
<dbReference type="SMART" id="SM00448">
    <property type="entry name" value="REC"/>
    <property type="match status" value="1"/>
</dbReference>
<accession>A0A286F4V3</accession>
<feature type="domain" description="Response regulatory" evidence="2">
    <location>
        <begin position="6"/>
        <end position="119"/>
    </location>
</feature>
<dbReference type="InterPro" id="IPR001789">
    <property type="entry name" value="Sig_transdc_resp-reg_receiver"/>
</dbReference>
<keyword evidence="1" id="KW-0597">Phosphoprotein</keyword>
<evidence type="ECO:0000313" key="5">
    <source>
        <dbReference type="Proteomes" id="UP000219452"/>
    </source>
</evidence>
<dbReference type="GO" id="GO:0003677">
    <property type="term" value="F:DNA binding"/>
    <property type="evidence" value="ECO:0007669"/>
    <property type="project" value="InterPro"/>
</dbReference>
<proteinExistence type="predicted"/>
<dbReference type="Pfam" id="PF00072">
    <property type="entry name" value="Response_reg"/>
    <property type="match status" value="1"/>
</dbReference>
<dbReference type="PROSITE" id="PS50110">
    <property type="entry name" value="RESPONSE_REGULATORY"/>
    <property type="match status" value="1"/>
</dbReference>
<dbReference type="GO" id="GO:0000156">
    <property type="term" value="F:phosphorelay response regulator activity"/>
    <property type="evidence" value="ECO:0007669"/>
    <property type="project" value="InterPro"/>
</dbReference>
<dbReference type="OrthoDB" id="1646880at2"/>
<dbReference type="Pfam" id="PF04397">
    <property type="entry name" value="LytTR"/>
    <property type="match status" value="1"/>
</dbReference>
<gene>
    <name evidence="4" type="ORF">SAMN06269250_0373</name>
</gene>
<dbReference type="SMART" id="SM00850">
    <property type="entry name" value="LytTR"/>
    <property type="match status" value="1"/>
</dbReference>
<dbReference type="RefSeq" id="WP_097124111.1">
    <property type="nucleotide sequence ID" value="NZ_OCNH01000001.1"/>
</dbReference>
<dbReference type="InterPro" id="IPR046947">
    <property type="entry name" value="LytR-like"/>
</dbReference>
<evidence type="ECO:0000259" key="2">
    <source>
        <dbReference type="PROSITE" id="PS50110"/>
    </source>
</evidence>
<dbReference type="Gene3D" id="2.40.50.1020">
    <property type="entry name" value="LytTr DNA-binding domain"/>
    <property type="match status" value="1"/>
</dbReference>
<dbReference type="PANTHER" id="PTHR37299:SF1">
    <property type="entry name" value="STAGE 0 SPORULATION PROTEIN A HOMOLOG"/>
    <property type="match status" value="1"/>
</dbReference>
<dbReference type="PROSITE" id="PS50930">
    <property type="entry name" value="HTH_LYTTR"/>
    <property type="match status" value="1"/>
</dbReference>